<name>K8EM65_9CHLO</name>
<dbReference type="AlphaFoldDB" id="K8EM65"/>
<keyword evidence="2" id="KW-1185">Reference proteome</keyword>
<accession>K8EM65</accession>
<sequence>MLTSSTPLLSSEDRTNARTSFARKFTSNGVASSLLFFIVVAFATLSSTSAASLKADLSQTKTSNEEWNRLHPGFCDNMTWSTKTDYDAQNTINNIEALGGGEMNDDDEEIELSPFVRKAMALAKWRVYDEYQKKYASLPSEESSVSLEDVKRDALLGEEEEVAWEDSPVRIHSADIVVIVQRNDAEDHENFDKIRKTLPDATSDVGVTPTEWPENIGDAEWAVEPIRKLNKEFFQRGWKHPDALRNGDNLKNLPWLGIVDERNSTGGMTEEQYGGAHHIGCLFGHMHAWRTVLESNSGKKFSLIMEADGLNWQMKHLDAIVANVPEDADFVLLTNFYEAACAQPDEGGFCDKQGNTYPILAEDGPKKGQQLTGNFYYWPKDRSGAGFTRYLIGPKFQEKVYKFMARFGADMIDAFTYGHLCQDDYANAKMRDEGFAMPDGSDPFQKRETSRDEKNYGLKVLNCYLTDMHQDMIYN</sequence>
<evidence type="ECO:0000313" key="1">
    <source>
        <dbReference type="EMBL" id="CCO19322.1"/>
    </source>
</evidence>
<protein>
    <submittedName>
        <fullName evidence="1">Uncharacterized protein</fullName>
    </submittedName>
</protein>
<dbReference type="Proteomes" id="UP000198341">
    <property type="component" value="Chromosome 13"/>
</dbReference>
<dbReference type="EMBL" id="FO082266">
    <property type="protein sequence ID" value="CCO19322.1"/>
    <property type="molecule type" value="Genomic_DNA"/>
</dbReference>
<dbReference type="KEGG" id="bpg:Bathy13g02120"/>
<gene>
    <name evidence="1" type="ordered locus">Bathy13g02120</name>
</gene>
<organism evidence="1 2">
    <name type="scientific">Bathycoccus prasinos</name>
    <dbReference type="NCBI Taxonomy" id="41875"/>
    <lineage>
        <taxon>Eukaryota</taxon>
        <taxon>Viridiplantae</taxon>
        <taxon>Chlorophyta</taxon>
        <taxon>Mamiellophyceae</taxon>
        <taxon>Mamiellales</taxon>
        <taxon>Bathycoccaceae</taxon>
        <taxon>Bathycoccus</taxon>
    </lineage>
</organism>
<evidence type="ECO:0000313" key="2">
    <source>
        <dbReference type="Proteomes" id="UP000198341"/>
    </source>
</evidence>
<reference evidence="1 2" key="1">
    <citation type="submission" date="2011-10" db="EMBL/GenBank/DDBJ databases">
        <authorList>
            <person name="Genoscope - CEA"/>
        </authorList>
    </citation>
    <scope>NUCLEOTIDE SEQUENCE [LARGE SCALE GENOMIC DNA]</scope>
    <source>
        <strain evidence="1 2">RCC 1105</strain>
    </source>
</reference>
<dbReference type="GeneID" id="19012164"/>
<dbReference type="RefSeq" id="XP_007509519.1">
    <property type="nucleotide sequence ID" value="XM_007509457.1"/>
</dbReference>
<proteinExistence type="predicted"/>
<dbReference type="OrthoDB" id="500682at2759"/>